<dbReference type="Pfam" id="PF02709">
    <property type="entry name" value="Glyco_transf_7C"/>
    <property type="match status" value="1"/>
</dbReference>
<dbReference type="Pfam" id="PF00535">
    <property type="entry name" value="Glycos_transf_2"/>
    <property type="match status" value="1"/>
</dbReference>
<dbReference type="InterPro" id="IPR001173">
    <property type="entry name" value="Glyco_trans_2-like"/>
</dbReference>
<proteinExistence type="predicted"/>
<name>A0A3R9FNV5_9PSEU</name>
<evidence type="ECO:0000259" key="3">
    <source>
        <dbReference type="Pfam" id="PF02709"/>
    </source>
</evidence>
<evidence type="ECO:0000313" key="4">
    <source>
        <dbReference type="EMBL" id="RSD19807.1"/>
    </source>
</evidence>
<dbReference type="PANTHER" id="PTHR43685:SF3">
    <property type="entry name" value="SLR2126 PROTEIN"/>
    <property type="match status" value="1"/>
</dbReference>
<gene>
    <name evidence="4" type="ORF">EIY87_16290</name>
</gene>
<dbReference type="AlphaFoldDB" id="A0A3R9FNV5"/>
<dbReference type="Gene3D" id="3.90.550.10">
    <property type="entry name" value="Spore Coat Polysaccharide Biosynthesis Protein SpsA, Chain A"/>
    <property type="match status" value="1"/>
</dbReference>
<keyword evidence="5" id="KW-1185">Reference proteome</keyword>
<dbReference type="PANTHER" id="PTHR43685">
    <property type="entry name" value="GLYCOSYLTRANSFERASE"/>
    <property type="match status" value="1"/>
</dbReference>
<protein>
    <submittedName>
        <fullName evidence="4">Glycosyltransferase</fullName>
    </submittedName>
</protein>
<dbReference type="EMBL" id="RSEC01000036">
    <property type="protein sequence ID" value="RSD19807.1"/>
    <property type="molecule type" value="Genomic_DNA"/>
</dbReference>
<dbReference type="RefSeq" id="WP_125308786.1">
    <property type="nucleotide sequence ID" value="NZ_RSEC01000036.1"/>
</dbReference>
<dbReference type="OrthoDB" id="4120491at2"/>
<dbReference type="Proteomes" id="UP000267081">
    <property type="component" value="Unassembled WGS sequence"/>
</dbReference>
<dbReference type="SUPFAM" id="SSF53448">
    <property type="entry name" value="Nucleotide-diphospho-sugar transferases"/>
    <property type="match status" value="1"/>
</dbReference>
<reference evidence="4 5" key="1">
    <citation type="submission" date="2018-12" db="EMBL/GenBank/DDBJ databases">
        <title>Amycolatopsis eburnea sp. nov. actinomycete associate with arbuscular mycorrhiza fungal spore.</title>
        <authorList>
            <person name="Lumyong S."/>
            <person name="Chaiya L."/>
        </authorList>
    </citation>
    <scope>NUCLEOTIDE SEQUENCE [LARGE SCALE GENOMIC DNA]</scope>
    <source>
        <strain evidence="4 5">GLM-1</strain>
    </source>
</reference>
<dbReference type="InterPro" id="IPR029044">
    <property type="entry name" value="Nucleotide-diphossugar_trans"/>
</dbReference>
<dbReference type="InterPro" id="IPR050834">
    <property type="entry name" value="Glycosyltransf_2"/>
</dbReference>
<dbReference type="GO" id="GO:0016740">
    <property type="term" value="F:transferase activity"/>
    <property type="evidence" value="ECO:0007669"/>
    <property type="project" value="UniProtKB-KW"/>
</dbReference>
<comment type="caution">
    <text evidence="4">The sequence shown here is derived from an EMBL/GenBank/DDBJ whole genome shotgun (WGS) entry which is preliminary data.</text>
</comment>
<feature type="domain" description="Glycosyltransferase 2-like" evidence="2">
    <location>
        <begin position="11"/>
        <end position="145"/>
    </location>
</feature>
<dbReference type="InterPro" id="IPR027791">
    <property type="entry name" value="Galactosyl_T_C"/>
</dbReference>
<evidence type="ECO:0000256" key="1">
    <source>
        <dbReference type="ARBA" id="ARBA00022679"/>
    </source>
</evidence>
<sequence length="408" mass="45841">MTSDQDRPRISVVIPTYNRCEMLRTTLEHLTRQQLPAAEFEVIVADDGSSDATAEVVRSFADRLRVKYHFQEDLGFRAGTARNAGAALATAPILFFLDTGPLFGTDLLLHHLAAHSRDTERRAVIGYAHGYSPEKDTSWVTEAVERLGPEETVARYADDPDFRDVRHEQLMNVKAGTDLLPWRLFWTINCSLRLADFRAVGGFDERFHGWGGEDTELGFRLARHGVRFEVGEDAWVVDLPHEREQFDLWEQFAQNMLHFLAEHREPVVEIGWALAVQHLFISYEEDYRALVEWQERARDTDIAAELAEAVRHVPAGAKIAVLGAGAEIPAAVPPAIVLDFDASLLAKATASGRHTGHHTMGLRTPLPDQSVDAVIVTSRMAGLWDRWRTELLAEARRIGREVHVPDGF</sequence>
<evidence type="ECO:0000313" key="5">
    <source>
        <dbReference type="Proteomes" id="UP000267081"/>
    </source>
</evidence>
<organism evidence="4 5">
    <name type="scientific">Amycolatopsis eburnea</name>
    <dbReference type="NCBI Taxonomy" id="2267691"/>
    <lineage>
        <taxon>Bacteria</taxon>
        <taxon>Bacillati</taxon>
        <taxon>Actinomycetota</taxon>
        <taxon>Actinomycetes</taxon>
        <taxon>Pseudonocardiales</taxon>
        <taxon>Pseudonocardiaceae</taxon>
        <taxon>Amycolatopsis</taxon>
    </lineage>
</organism>
<accession>A0A3R9FNV5</accession>
<evidence type="ECO:0000259" key="2">
    <source>
        <dbReference type="Pfam" id="PF00535"/>
    </source>
</evidence>
<feature type="domain" description="Galactosyltransferase C-terminal" evidence="3">
    <location>
        <begin position="182"/>
        <end position="229"/>
    </location>
</feature>
<keyword evidence="1 4" id="KW-0808">Transferase</keyword>